<feature type="compositionally biased region" description="Polar residues" evidence="1">
    <location>
        <begin position="204"/>
        <end position="215"/>
    </location>
</feature>
<dbReference type="EMBL" id="LR862133">
    <property type="protein sequence ID" value="CAD1838505.1"/>
    <property type="molecule type" value="Genomic_DNA"/>
</dbReference>
<name>A0A6V7Q6L6_ANACO</name>
<feature type="compositionally biased region" description="Basic and acidic residues" evidence="1">
    <location>
        <begin position="217"/>
        <end position="229"/>
    </location>
</feature>
<evidence type="ECO:0000256" key="1">
    <source>
        <dbReference type="SAM" id="MobiDB-lite"/>
    </source>
</evidence>
<evidence type="ECO:0000256" key="2">
    <source>
        <dbReference type="SAM" id="Phobius"/>
    </source>
</evidence>
<feature type="transmembrane region" description="Helical" evidence="2">
    <location>
        <begin position="147"/>
        <end position="171"/>
    </location>
</feature>
<keyword evidence="2" id="KW-0812">Transmembrane</keyword>
<dbReference type="PANTHER" id="PTHR36393:SF1">
    <property type="entry name" value="SULFATE ADENYLYLTRANSFERASE SUBUNIT"/>
    <property type="match status" value="1"/>
</dbReference>
<organism evidence="3">
    <name type="scientific">Ananas comosus var. bracteatus</name>
    <name type="common">red pineapple</name>
    <dbReference type="NCBI Taxonomy" id="296719"/>
    <lineage>
        <taxon>Eukaryota</taxon>
        <taxon>Viridiplantae</taxon>
        <taxon>Streptophyta</taxon>
        <taxon>Embryophyta</taxon>
        <taxon>Tracheophyta</taxon>
        <taxon>Spermatophyta</taxon>
        <taxon>Magnoliopsida</taxon>
        <taxon>Liliopsida</taxon>
        <taxon>Poales</taxon>
        <taxon>Bromeliaceae</taxon>
        <taxon>Bromelioideae</taxon>
        <taxon>Ananas</taxon>
    </lineage>
</organism>
<sequence>MLSEARSLPCFQLVFDFRGEDEGVFLSLCNGAGASPPCSIGTPIHGSSCALLGNPNPRWAALQKKLSRKGRHSCFFSDGRKQEQAKKALEQALGQKKTEFEKWNKEIEKRKEMGGGGTAGRGGWFGGGGGWFGWFGDDRFWEEAKQAIIAVIGIVSLYLLLAKGNVLFAVVSNSLLFMLRRFRDWFTYVLSHFPQKSPVPLSVSEPQSVNKSSRPMSAKERVVSKWGMD</sequence>
<reference evidence="3" key="1">
    <citation type="submission" date="2020-07" db="EMBL/GenBank/DDBJ databases">
        <authorList>
            <person name="Lin J."/>
        </authorList>
    </citation>
    <scope>NUCLEOTIDE SEQUENCE</scope>
</reference>
<dbReference type="AlphaFoldDB" id="A0A6V7Q6L6"/>
<evidence type="ECO:0000313" key="3">
    <source>
        <dbReference type="EMBL" id="CAD1838505.1"/>
    </source>
</evidence>
<keyword evidence="2" id="KW-0472">Membrane</keyword>
<keyword evidence="2" id="KW-1133">Transmembrane helix</keyword>
<protein>
    <submittedName>
        <fullName evidence="3">Uncharacterized protein</fullName>
    </submittedName>
</protein>
<feature type="region of interest" description="Disordered" evidence="1">
    <location>
        <begin position="198"/>
        <end position="229"/>
    </location>
</feature>
<gene>
    <name evidence="3" type="ORF">CB5_LOCUS21716</name>
</gene>
<proteinExistence type="predicted"/>
<accession>A0A6V7Q6L6</accession>
<dbReference type="PANTHER" id="PTHR36393">
    <property type="entry name" value="SULFATE ADENYLYLTRANSFERASE SUBUNIT"/>
    <property type="match status" value="1"/>
</dbReference>